<organism evidence="1">
    <name type="scientific">Hydatigena taeniaeformis</name>
    <name type="common">Feline tapeworm</name>
    <name type="synonym">Taenia taeniaeformis</name>
    <dbReference type="NCBI Taxonomy" id="6205"/>
    <lineage>
        <taxon>Eukaryota</taxon>
        <taxon>Metazoa</taxon>
        <taxon>Spiralia</taxon>
        <taxon>Lophotrochozoa</taxon>
        <taxon>Platyhelminthes</taxon>
        <taxon>Cestoda</taxon>
        <taxon>Eucestoda</taxon>
        <taxon>Cyclophyllidea</taxon>
        <taxon>Taeniidae</taxon>
        <taxon>Hydatigera</taxon>
    </lineage>
</organism>
<name>A0A0R3WWF4_HYDTA</name>
<accession>A0A0R3WWF4</accession>
<reference evidence="1" key="1">
    <citation type="submission" date="2017-02" db="UniProtKB">
        <authorList>
            <consortium name="WormBaseParasite"/>
        </authorList>
    </citation>
    <scope>IDENTIFICATION</scope>
</reference>
<protein>
    <submittedName>
        <fullName evidence="1">Chaoptin</fullName>
    </submittedName>
</protein>
<dbReference type="AlphaFoldDB" id="A0A0R3WWF4"/>
<dbReference type="InterPro" id="IPR032675">
    <property type="entry name" value="LRR_dom_sf"/>
</dbReference>
<dbReference type="Gene3D" id="3.80.10.10">
    <property type="entry name" value="Ribonuclease Inhibitor"/>
    <property type="match status" value="1"/>
</dbReference>
<dbReference type="SUPFAM" id="SSF52047">
    <property type="entry name" value="RNI-like"/>
    <property type="match status" value="1"/>
</dbReference>
<evidence type="ECO:0000313" key="1">
    <source>
        <dbReference type="WBParaSite" id="TTAC_0000509401-mRNA-1"/>
    </source>
</evidence>
<dbReference type="STRING" id="6205.A0A0R3WWF4"/>
<dbReference type="WBParaSite" id="TTAC_0000509401-mRNA-1">
    <property type="protein sequence ID" value="TTAC_0000509401-mRNA-1"/>
    <property type="gene ID" value="TTAC_0000509401"/>
</dbReference>
<sequence length="248" mass="27958">LVVLAINSINSESNFKQHIWDVMGISLIHSFNFLDFALMSMGIACLNAYPSDSPYVSLFLSLSSLTTLHAALNDYSYCCARDAQPKSSARFPKMQNLYLSENRLGTWSDICCIGGHFPHLQHLVLLRNPLKIVPPMLEEERKTPFASLEDLNLMETSIDTWESVDALTHWFPALKSLRLGKDIPLLKVSKGFFFVHPARLFSLIFFGLTCPFFHHFGPTIKSSQFVFYSSMKTTSTLSAIQLPISVNI</sequence>
<proteinExistence type="predicted"/>